<dbReference type="Proteomes" id="UP000005444">
    <property type="component" value="Chromosome"/>
</dbReference>
<evidence type="ECO:0000256" key="1">
    <source>
        <dbReference type="SAM" id="Phobius"/>
    </source>
</evidence>
<feature type="transmembrane region" description="Helical" evidence="1">
    <location>
        <begin position="85"/>
        <end position="102"/>
    </location>
</feature>
<gene>
    <name evidence="2" type="ordered locus">PECL_422</name>
</gene>
<dbReference type="STRING" id="701521.PECL_422"/>
<name>G8PBH7_PEDCP</name>
<feature type="transmembrane region" description="Helical" evidence="1">
    <location>
        <begin position="20"/>
        <end position="39"/>
    </location>
</feature>
<feature type="transmembrane region" description="Helical" evidence="1">
    <location>
        <begin position="395"/>
        <end position="415"/>
    </location>
</feature>
<dbReference type="PATRIC" id="fig|701521.8.peg.398"/>
<dbReference type="eggNOG" id="COG3559">
    <property type="taxonomic scope" value="Bacteria"/>
</dbReference>
<dbReference type="EMBL" id="CP003137">
    <property type="protein sequence ID" value="AEV94726.1"/>
    <property type="molecule type" value="Genomic_DNA"/>
</dbReference>
<dbReference type="RefSeq" id="WP_014214924.1">
    <property type="nucleotide sequence ID" value="NC_016605.1"/>
</dbReference>
<feature type="transmembrane region" description="Helical" evidence="1">
    <location>
        <begin position="196"/>
        <end position="212"/>
    </location>
</feature>
<dbReference type="KEGG" id="pce:PECL_422"/>
<feature type="transmembrane region" description="Helical" evidence="1">
    <location>
        <begin position="239"/>
        <end position="257"/>
    </location>
</feature>
<accession>G8PBH7</accession>
<evidence type="ECO:0000313" key="2">
    <source>
        <dbReference type="EMBL" id="AEV94726.1"/>
    </source>
</evidence>
<keyword evidence="1" id="KW-1133">Transmembrane helix</keyword>
<protein>
    <submittedName>
        <fullName evidence="2">ABC transporter, permease protein</fullName>
    </submittedName>
</protein>
<feature type="transmembrane region" description="Helical" evidence="1">
    <location>
        <begin position="131"/>
        <end position="152"/>
    </location>
</feature>
<keyword evidence="3" id="KW-1185">Reference proteome</keyword>
<feature type="transmembrane region" description="Helical" evidence="1">
    <location>
        <begin position="510"/>
        <end position="530"/>
    </location>
</feature>
<reference evidence="2 3" key="1">
    <citation type="journal article" date="2012" name="J. Bacteriol.">
        <title>Complete Genome Sequence of the Beer Spoilage Organism Pediococcus claussenii ATCC BAA-344T.</title>
        <authorList>
            <person name="Pittet V."/>
            <person name="Abegunde T."/>
            <person name="Marfleet T."/>
            <person name="Haakensen M."/>
            <person name="Morrow K."/>
            <person name="Jayaprakash T."/>
            <person name="Schroeder K."/>
            <person name="Trost B."/>
            <person name="Byrns S."/>
            <person name="Bergsveinson J."/>
            <person name="Kusalik A."/>
            <person name="Ziola B."/>
        </authorList>
    </citation>
    <scope>NUCLEOTIDE SEQUENCE [LARGE SCALE GENOMIC DNA]</scope>
    <source>
        <strain evidence="2 3">ATCC BAA-344</strain>
    </source>
</reference>
<organism evidence="2 3">
    <name type="scientific">Pediococcus claussenii (strain ATCC BAA-344 / DSM 14800 / JCM 18046 / KCTC 3811 / LMG 21948 / P06)</name>
    <dbReference type="NCBI Taxonomy" id="701521"/>
    <lineage>
        <taxon>Bacteria</taxon>
        <taxon>Bacillati</taxon>
        <taxon>Bacillota</taxon>
        <taxon>Bacilli</taxon>
        <taxon>Lactobacillales</taxon>
        <taxon>Lactobacillaceae</taxon>
        <taxon>Pediococcus</taxon>
    </lineage>
</organism>
<dbReference type="HOGENOM" id="CLU_036785_2_0_9"/>
<feature type="transmembrane region" description="Helical" evidence="1">
    <location>
        <begin position="468"/>
        <end position="490"/>
    </location>
</feature>
<dbReference type="AlphaFoldDB" id="G8PBH7"/>
<feature type="transmembrane region" description="Helical" evidence="1">
    <location>
        <begin position="164"/>
        <end position="184"/>
    </location>
</feature>
<sequence length="536" mass="58584">MKNNFQKTWFLTKFHLRKDWLALTIWIISLAALMGAVALKFEAIYGTKAQIATIKSTLNTPAMQALLGTFKGSIKTTSDVFANEMLLFMAIAMAAMNIYFAVRGSRGEEDDGLTELIASHAVGKMADFSSVVLELLTANIILTVLYGFGIQFSTMPGVDGQGSWLIAIALGMVGMLFGSIALLMSQLADNSRGATAYSYGVFGIMYIARMYTDIRHPSQTWWVPLGWIEKISAFQSNDWWPVTCLLALVFVVLLVALQVNQNRDIGSGVIPTRPGRKQATWALRGPSSLVFILQKNSILIWTFGLFVLGATYGSIFNSVGDILKTNPTIQQVLGPDAIKEANHQVILNFISVLSSVMVAIASIPAIQNINRVMGDNNKGYLETVYAKSISRIHILSSYLVTSIISGLLALFASFLGMYVAGNASMHSGKIAIETYVHVFTASAPILLITIGIAVLINGICPKLSVLTWIYLAYGFFAVYMGGLMKLPSWAKKVTAFGWLNKVPMHSVNQSYVITMLLIAVVLIIIGYIGYSQRDLD</sequence>
<evidence type="ECO:0000313" key="3">
    <source>
        <dbReference type="Proteomes" id="UP000005444"/>
    </source>
</evidence>
<feature type="transmembrane region" description="Helical" evidence="1">
    <location>
        <begin position="345"/>
        <end position="366"/>
    </location>
</feature>
<keyword evidence="1" id="KW-0472">Membrane</keyword>
<keyword evidence="1" id="KW-0812">Transmembrane</keyword>
<feature type="transmembrane region" description="Helical" evidence="1">
    <location>
        <begin position="298"/>
        <end position="316"/>
    </location>
</feature>
<proteinExistence type="predicted"/>
<feature type="transmembrane region" description="Helical" evidence="1">
    <location>
        <begin position="435"/>
        <end position="456"/>
    </location>
</feature>